<dbReference type="EMBL" id="BGPR01000132">
    <property type="protein sequence ID" value="GBL97709.1"/>
    <property type="molecule type" value="Genomic_DNA"/>
</dbReference>
<evidence type="ECO:0000313" key="2">
    <source>
        <dbReference type="EMBL" id="GBL97709.1"/>
    </source>
</evidence>
<accession>A0A4Y2C0U7</accession>
<comment type="caution">
    <text evidence="2">The sequence shown here is derived from an EMBL/GenBank/DDBJ whole genome shotgun (WGS) entry which is preliminary data.</text>
</comment>
<dbReference type="AlphaFoldDB" id="A0A4Y2C0U7"/>
<name>A0A4Y2C0U7_ARAVE</name>
<organism evidence="2 3">
    <name type="scientific">Araneus ventricosus</name>
    <name type="common">Orbweaver spider</name>
    <name type="synonym">Epeira ventricosa</name>
    <dbReference type="NCBI Taxonomy" id="182803"/>
    <lineage>
        <taxon>Eukaryota</taxon>
        <taxon>Metazoa</taxon>
        <taxon>Ecdysozoa</taxon>
        <taxon>Arthropoda</taxon>
        <taxon>Chelicerata</taxon>
        <taxon>Arachnida</taxon>
        <taxon>Araneae</taxon>
        <taxon>Araneomorphae</taxon>
        <taxon>Entelegynae</taxon>
        <taxon>Araneoidea</taxon>
        <taxon>Araneidae</taxon>
        <taxon>Araneus</taxon>
    </lineage>
</organism>
<feature type="region of interest" description="Disordered" evidence="1">
    <location>
        <begin position="54"/>
        <end position="75"/>
    </location>
</feature>
<evidence type="ECO:0000256" key="1">
    <source>
        <dbReference type="SAM" id="MobiDB-lite"/>
    </source>
</evidence>
<sequence>MVCPTQIGGVHRALMKRDLPLGYLANLNNPITKDKSTGAKNQVKQITLRASKALRPPKEESPVIRNGTVNQPIPFIPPEQSGTRLIIW</sequence>
<proteinExistence type="predicted"/>
<protein>
    <submittedName>
        <fullName evidence="2">Uncharacterized protein</fullName>
    </submittedName>
</protein>
<keyword evidence="3" id="KW-1185">Reference proteome</keyword>
<reference evidence="2 3" key="1">
    <citation type="journal article" date="2019" name="Sci. Rep.">
        <title>Orb-weaving spider Araneus ventricosus genome elucidates the spidroin gene catalogue.</title>
        <authorList>
            <person name="Kono N."/>
            <person name="Nakamura H."/>
            <person name="Ohtoshi R."/>
            <person name="Moran D.A.P."/>
            <person name="Shinohara A."/>
            <person name="Yoshida Y."/>
            <person name="Fujiwara M."/>
            <person name="Mori M."/>
            <person name="Tomita M."/>
            <person name="Arakawa K."/>
        </authorList>
    </citation>
    <scope>NUCLEOTIDE SEQUENCE [LARGE SCALE GENOMIC DNA]</scope>
</reference>
<evidence type="ECO:0000313" key="3">
    <source>
        <dbReference type="Proteomes" id="UP000499080"/>
    </source>
</evidence>
<dbReference type="Proteomes" id="UP000499080">
    <property type="component" value="Unassembled WGS sequence"/>
</dbReference>
<gene>
    <name evidence="2" type="ORF">AVEN_248658_1</name>
</gene>